<keyword evidence="2" id="KW-1185">Reference proteome</keyword>
<dbReference type="AlphaFoldDB" id="A0ABD2BGM0"/>
<dbReference type="Proteomes" id="UP001607302">
    <property type="component" value="Unassembled WGS sequence"/>
</dbReference>
<proteinExistence type="predicted"/>
<dbReference type="EMBL" id="JAUDFV010000102">
    <property type="protein sequence ID" value="KAL2731774.1"/>
    <property type="molecule type" value="Genomic_DNA"/>
</dbReference>
<sequence>MLRSEILKDGNPITVHLAIIVPALLLDKSTPKHQAFGYRGYRPSISQEEPNRISINDPTRVFSIGTNELNLMQRNIGNLAEFYHTLGARMNAGRNEDALSIKGNSTIVL</sequence>
<evidence type="ECO:0000313" key="2">
    <source>
        <dbReference type="Proteomes" id="UP001607302"/>
    </source>
</evidence>
<comment type="caution">
    <text evidence="1">The sequence shown here is derived from an EMBL/GenBank/DDBJ whole genome shotgun (WGS) entry which is preliminary data.</text>
</comment>
<gene>
    <name evidence="1" type="ORF">V1478_004462</name>
</gene>
<evidence type="ECO:0000313" key="1">
    <source>
        <dbReference type="EMBL" id="KAL2731774.1"/>
    </source>
</evidence>
<accession>A0ABD2BGM0</accession>
<name>A0ABD2BGM0_VESSQ</name>
<organism evidence="1 2">
    <name type="scientific">Vespula squamosa</name>
    <name type="common">Southern yellow jacket</name>
    <name type="synonym">Wasp</name>
    <dbReference type="NCBI Taxonomy" id="30214"/>
    <lineage>
        <taxon>Eukaryota</taxon>
        <taxon>Metazoa</taxon>
        <taxon>Ecdysozoa</taxon>
        <taxon>Arthropoda</taxon>
        <taxon>Hexapoda</taxon>
        <taxon>Insecta</taxon>
        <taxon>Pterygota</taxon>
        <taxon>Neoptera</taxon>
        <taxon>Endopterygota</taxon>
        <taxon>Hymenoptera</taxon>
        <taxon>Apocrita</taxon>
        <taxon>Aculeata</taxon>
        <taxon>Vespoidea</taxon>
        <taxon>Vespidae</taxon>
        <taxon>Vespinae</taxon>
        <taxon>Vespula</taxon>
    </lineage>
</organism>
<protein>
    <submittedName>
        <fullName evidence="1">Uncharacterized protein</fullName>
    </submittedName>
</protein>
<reference evidence="1 2" key="1">
    <citation type="journal article" date="2024" name="Ann. Entomol. Soc. Am.">
        <title>Genomic analyses of the southern and eastern yellowjacket wasps (Hymenoptera: Vespidae) reveal evolutionary signatures of social life.</title>
        <authorList>
            <person name="Catto M.A."/>
            <person name="Caine P.B."/>
            <person name="Orr S.E."/>
            <person name="Hunt B.G."/>
            <person name="Goodisman M.A.D."/>
        </authorList>
    </citation>
    <scope>NUCLEOTIDE SEQUENCE [LARGE SCALE GENOMIC DNA]</scope>
    <source>
        <strain evidence="1">233</strain>
        <tissue evidence="1">Head and thorax</tissue>
    </source>
</reference>